<dbReference type="EMBL" id="NXGD01000005">
    <property type="protein sequence ID" value="PRN00624.1"/>
    <property type="molecule type" value="Genomic_DNA"/>
</dbReference>
<organism evidence="8 10">
    <name type="scientific">Aliarcobacter cryaerophilus</name>
    <dbReference type="NCBI Taxonomy" id="28198"/>
    <lineage>
        <taxon>Bacteria</taxon>
        <taxon>Pseudomonadati</taxon>
        <taxon>Campylobacterota</taxon>
        <taxon>Epsilonproteobacteria</taxon>
        <taxon>Campylobacterales</taxon>
        <taxon>Arcobacteraceae</taxon>
        <taxon>Aliarcobacter</taxon>
    </lineage>
</organism>
<evidence type="ECO:0000256" key="3">
    <source>
        <dbReference type="ARBA" id="ARBA00012027"/>
    </source>
</evidence>
<protein>
    <recommendedName>
        <fullName evidence="3">phospholipase D</fullName>
        <ecNumber evidence="3">3.1.4.4</ecNumber>
    </recommendedName>
</protein>
<evidence type="ECO:0000313" key="10">
    <source>
        <dbReference type="Proteomes" id="UP000192599"/>
    </source>
</evidence>
<keyword evidence="4" id="KW-0378">Hydrolase</keyword>
<dbReference type="EMBL" id="LNTC01000001">
    <property type="protein sequence ID" value="OQR42353.1"/>
    <property type="molecule type" value="Genomic_DNA"/>
</dbReference>
<dbReference type="SMART" id="SM00155">
    <property type="entry name" value="PLDc"/>
    <property type="match status" value="1"/>
</dbReference>
<dbReference type="Proteomes" id="UP000192599">
    <property type="component" value="Unassembled WGS sequence"/>
</dbReference>
<name>A0A1V9VEJ1_9BACT</name>
<dbReference type="InterPro" id="IPR001736">
    <property type="entry name" value="PLipase_D/transphosphatidylase"/>
</dbReference>
<comment type="caution">
    <text evidence="8">The sequence shown here is derived from an EMBL/GenBank/DDBJ whole genome shotgun (WGS) entry which is preliminary data.</text>
</comment>
<dbReference type="Gene3D" id="3.30.870.10">
    <property type="entry name" value="Endonuclease Chain A"/>
    <property type="match status" value="1"/>
</dbReference>
<dbReference type="Proteomes" id="UP000238811">
    <property type="component" value="Unassembled WGS sequence"/>
</dbReference>
<dbReference type="GO" id="GO:0016042">
    <property type="term" value="P:lipid catabolic process"/>
    <property type="evidence" value="ECO:0007669"/>
    <property type="project" value="UniProtKB-KW"/>
</dbReference>
<dbReference type="GO" id="GO:0006793">
    <property type="term" value="P:phosphorus metabolic process"/>
    <property type="evidence" value="ECO:0007669"/>
    <property type="project" value="UniProtKB-ARBA"/>
</dbReference>
<comment type="catalytic activity">
    <reaction evidence="1">
        <text>a 1,2-diacyl-sn-glycero-3-phosphocholine + H2O = a 1,2-diacyl-sn-glycero-3-phosphate + choline + H(+)</text>
        <dbReference type="Rhea" id="RHEA:14445"/>
        <dbReference type="ChEBI" id="CHEBI:15354"/>
        <dbReference type="ChEBI" id="CHEBI:15377"/>
        <dbReference type="ChEBI" id="CHEBI:15378"/>
        <dbReference type="ChEBI" id="CHEBI:57643"/>
        <dbReference type="ChEBI" id="CHEBI:58608"/>
        <dbReference type="EC" id="3.1.4.4"/>
    </reaction>
</comment>
<evidence type="ECO:0000313" key="11">
    <source>
        <dbReference type="Proteomes" id="UP000238811"/>
    </source>
</evidence>
<gene>
    <name evidence="8" type="ORF">AS859_00120</name>
    <name evidence="9" type="ORF">CJ668_05215</name>
</gene>
<dbReference type="PROSITE" id="PS50035">
    <property type="entry name" value="PLD"/>
    <property type="match status" value="1"/>
</dbReference>
<dbReference type="PANTHER" id="PTHR43856:SF1">
    <property type="entry name" value="MITOCHONDRIAL CARDIOLIPIN HYDROLASE"/>
    <property type="match status" value="1"/>
</dbReference>
<dbReference type="EC" id="3.1.4.4" evidence="3"/>
<evidence type="ECO:0000256" key="2">
    <source>
        <dbReference type="ARBA" id="ARBA00008664"/>
    </source>
</evidence>
<keyword evidence="6" id="KW-0443">Lipid metabolism</keyword>
<dbReference type="PANTHER" id="PTHR43856">
    <property type="entry name" value="CARDIOLIPIN HYDROLASE"/>
    <property type="match status" value="1"/>
</dbReference>
<evidence type="ECO:0000259" key="7">
    <source>
        <dbReference type="PROSITE" id="PS50035"/>
    </source>
</evidence>
<dbReference type="GO" id="GO:0004630">
    <property type="term" value="F:phospholipase D activity"/>
    <property type="evidence" value="ECO:0007669"/>
    <property type="project" value="UniProtKB-EC"/>
</dbReference>
<evidence type="ECO:0000256" key="5">
    <source>
        <dbReference type="ARBA" id="ARBA00022963"/>
    </source>
</evidence>
<dbReference type="Pfam" id="PF13091">
    <property type="entry name" value="PLDc_2"/>
    <property type="match status" value="1"/>
</dbReference>
<dbReference type="AlphaFoldDB" id="A0A1V9VEJ1"/>
<sequence>MKKLLFILILVINSYSNELFTLPDESNFLKEKIRYEILSSKESIFIAMYNFSYKNIAKDLIKASKNGVKVTVVLDKSKVEANDKIYNFLKEANIKVIIPNDSKKMHLKTMIFDDKLALIGSLNFTKKSFENNHDLVYFTKDRKIIQKLKDIRAKFE</sequence>
<dbReference type="SUPFAM" id="SSF56024">
    <property type="entry name" value="Phospholipase D/nuclease"/>
    <property type="match status" value="1"/>
</dbReference>
<reference evidence="8 10" key="1">
    <citation type="submission" date="2017-04" db="EMBL/GenBank/DDBJ databases">
        <title>Accumulation and expression of multiple antibiotic resistance genes in Arcobacter cryaerophilus that thrives in sewage.</title>
        <authorList>
            <person name="Millar J.A."/>
            <person name="Raghavan R."/>
        </authorList>
    </citation>
    <scope>NUCLEOTIDE SEQUENCE [LARGE SCALE GENOMIC DNA]</scope>
    <source>
        <strain evidence="8 10">AZT-1</strain>
    </source>
</reference>
<feature type="domain" description="PLD phosphodiesterase" evidence="7">
    <location>
        <begin position="101"/>
        <end position="128"/>
    </location>
</feature>
<accession>A0A1V9VEJ1</accession>
<keyword evidence="5" id="KW-0442">Lipid degradation</keyword>
<evidence type="ECO:0000313" key="8">
    <source>
        <dbReference type="EMBL" id="OQR42353.1"/>
    </source>
</evidence>
<comment type="similarity">
    <text evidence="2">Belongs to the phospholipase D family.</text>
</comment>
<proteinExistence type="inferred from homology"/>
<dbReference type="InterPro" id="IPR025202">
    <property type="entry name" value="PLD-like_dom"/>
</dbReference>
<evidence type="ECO:0000256" key="6">
    <source>
        <dbReference type="ARBA" id="ARBA00023098"/>
    </source>
</evidence>
<evidence type="ECO:0000256" key="1">
    <source>
        <dbReference type="ARBA" id="ARBA00000798"/>
    </source>
</evidence>
<evidence type="ECO:0000256" key="4">
    <source>
        <dbReference type="ARBA" id="ARBA00022801"/>
    </source>
</evidence>
<dbReference type="GO" id="GO:0016891">
    <property type="term" value="F:RNA endonuclease activity producing 5'-phosphomonoesters, hydrolytic mechanism"/>
    <property type="evidence" value="ECO:0007669"/>
    <property type="project" value="TreeGrafter"/>
</dbReference>
<dbReference type="InterPro" id="IPR051406">
    <property type="entry name" value="PLD_domain"/>
</dbReference>
<reference evidence="9 11" key="2">
    <citation type="submission" date="2017-09" db="EMBL/GenBank/DDBJ databases">
        <title>Reassesment of A. cryaerophilus.</title>
        <authorList>
            <person name="Perez-Cataluna A."/>
            <person name="Collado L."/>
            <person name="Salgado O."/>
            <person name="Lefinanco V."/>
            <person name="Figueras M.J."/>
        </authorList>
    </citation>
    <scope>NUCLEOTIDE SEQUENCE [LARGE SCALE GENOMIC DNA]</scope>
    <source>
        <strain evidence="9 11">LMG 10229</strain>
    </source>
</reference>
<evidence type="ECO:0000313" key="9">
    <source>
        <dbReference type="EMBL" id="PRN00624.1"/>
    </source>
</evidence>
<dbReference type="RefSeq" id="WP_066157428.1">
    <property type="nucleotide sequence ID" value="NZ_CP026655.1"/>
</dbReference>